<dbReference type="Pfam" id="PF07875">
    <property type="entry name" value="Coat_F"/>
    <property type="match status" value="1"/>
</dbReference>
<dbReference type="RefSeq" id="WP_308913636.1">
    <property type="nucleotide sequence ID" value="NZ_JAVGVR010000001.1"/>
</dbReference>
<feature type="region of interest" description="Disordered" evidence="1">
    <location>
        <begin position="1"/>
        <end position="41"/>
    </location>
</feature>
<organism evidence="2 3">
    <name type="scientific">Bacillus salipaludis</name>
    <dbReference type="NCBI Taxonomy" id="2547811"/>
    <lineage>
        <taxon>Bacteria</taxon>
        <taxon>Bacillati</taxon>
        <taxon>Bacillota</taxon>
        <taxon>Bacilli</taxon>
        <taxon>Bacillales</taxon>
        <taxon>Bacillaceae</taxon>
        <taxon>Bacillus</taxon>
    </lineage>
</organism>
<reference evidence="2" key="1">
    <citation type="submission" date="2023-08" db="EMBL/GenBank/DDBJ databases">
        <title>Nitrogen cycling bacteria in agricultural field soils.</title>
        <authorList>
            <person name="Jang J."/>
        </authorList>
    </citation>
    <scope>NUCLEOTIDE SEQUENCE</scope>
    <source>
        <strain evidence="2">PS3-36</strain>
    </source>
</reference>
<dbReference type="InterPro" id="IPR012851">
    <property type="entry name" value="Spore_coat_CotF-like"/>
</dbReference>
<protein>
    <submittedName>
        <fullName evidence="2">Spore coat protein</fullName>
    </submittedName>
</protein>
<evidence type="ECO:0000256" key="1">
    <source>
        <dbReference type="SAM" id="MobiDB-lite"/>
    </source>
</evidence>
<dbReference type="EMBL" id="JAVGVR010000001">
    <property type="protein sequence ID" value="MDQ6598489.1"/>
    <property type="molecule type" value="Genomic_DNA"/>
</dbReference>
<feature type="compositionally biased region" description="Basic and acidic residues" evidence="1">
    <location>
        <begin position="31"/>
        <end position="41"/>
    </location>
</feature>
<proteinExistence type="predicted"/>
<sequence>MMQNQQAQQNQQSQQSQNPNQIANPQTGELPKVKGPEMNDRDFLNDGLSTCKYITDSLNIAIREASHQQLHNDLLQILNETHQSCREFYHLMFQSGWYKLEAEEQQKLDQAYQQFNNYSSQFPYNDISPVN</sequence>
<dbReference type="AlphaFoldDB" id="A0AA90QX77"/>
<accession>A0AA90QX77</accession>
<evidence type="ECO:0000313" key="3">
    <source>
        <dbReference type="Proteomes" id="UP001178888"/>
    </source>
</evidence>
<evidence type="ECO:0000313" key="2">
    <source>
        <dbReference type="EMBL" id="MDQ6598489.1"/>
    </source>
</evidence>
<keyword evidence="2" id="KW-0946">Virion</keyword>
<comment type="caution">
    <text evidence="2">The sequence shown here is derived from an EMBL/GenBank/DDBJ whole genome shotgun (WGS) entry which is preliminary data.</text>
</comment>
<gene>
    <name evidence="2" type="ORF">RCG21_19370</name>
</gene>
<feature type="compositionally biased region" description="Low complexity" evidence="1">
    <location>
        <begin position="1"/>
        <end position="26"/>
    </location>
</feature>
<name>A0AA90QX77_9BACI</name>
<keyword evidence="3" id="KW-1185">Reference proteome</keyword>
<keyword evidence="2" id="KW-0167">Capsid protein</keyword>
<dbReference type="Proteomes" id="UP001178888">
    <property type="component" value="Unassembled WGS sequence"/>
</dbReference>